<protein>
    <submittedName>
        <fullName evidence="1">DUF2917 domain-containing protein</fullName>
    </submittedName>
</protein>
<dbReference type="RefSeq" id="WP_321548830.1">
    <property type="nucleotide sequence ID" value="NZ_JAXIVS010000010.1"/>
</dbReference>
<evidence type="ECO:0000313" key="2">
    <source>
        <dbReference type="Proteomes" id="UP001291309"/>
    </source>
</evidence>
<dbReference type="EMBL" id="JAXIVS010000010">
    <property type="protein sequence ID" value="MDY7230108.1"/>
    <property type="molecule type" value="Genomic_DNA"/>
</dbReference>
<reference evidence="1 2" key="1">
    <citation type="submission" date="2023-12" db="EMBL/GenBank/DDBJ databases">
        <title>the genome sequence of Hyalangium sp. s54d21.</title>
        <authorList>
            <person name="Zhang X."/>
        </authorList>
    </citation>
    <scope>NUCLEOTIDE SEQUENCE [LARGE SCALE GENOMIC DNA]</scope>
    <source>
        <strain evidence="2">s54d21</strain>
    </source>
</reference>
<organism evidence="1 2">
    <name type="scientific">Hyalangium rubrum</name>
    <dbReference type="NCBI Taxonomy" id="3103134"/>
    <lineage>
        <taxon>Bacteria</taxon>
        <taxon>Pseudomonadati</taxon>
        <taxon>Myxococcota</taxon>
        <taxon>Myxococcia</taxon>
        <taxon>Myxococcales</taxon>
        <taxon>Cystobacterineae</taxon>
        <taxon>Archangiaceae</taxon>
        <taxon>Hyalangium</taxon>
    </lineage>
</organism>
<accession>A0ABU5H9F5</accession>
<proteinExistence type="predicted"/>
<name>A0ABU5H9F5_9BACT</name>
<comment type="caution">
    <text evidence="1">The sequence shown here is derived from an EMBL/GenBank/DDBJ whole genome shotgun (WGS) entry which is preliminary data.</text>
</comment>
<dbReference type="Proteomes" id="UP001291309">
    <property type="component" value="Unassembled WGS sequence"/>
</dbReference>
<evidence type="ECO:0000313" key="1">
    <source>
        <dbReference type="EMBL" id="MDY7230108.1"/>
    </source>
</evidence>
<dbReference type="Pfam" id="PF11142">
    <property type="entry name" value="DUF2917"/>
    <property type="match status" value="1"/>
</dbReference>
<gene>
    <name evidence="1" type="ORF">SYV04_27180</name>
</gene>
<dbReference type="InterPro" id="IPR021317">
    <property type="entry name" value="DUF2917"/>
</dbReference>
<sequence length="101" mass="11027">MASRLPWARREDSCTCVVLPGGTLWSHRPRAGGLTLTCNEGWIWLTQEGDTEDHVLAAGSSLRLDKPGLVVVQALRSARFCVCQKPRGQVGTPPAMNWAAR</sequence>
<keyword evidence="2" id="KW-1185">Reference proteome</keyword>